<feature type="compositionally biased region" description="Low complexity" evidence="1">
    <location>
        <begin position="17"/>
        <end position="35"/>
    </location>
</feature>
<protein>
    <recommendedName>
        <fullName evidence="4">BRCT domain-containing protein</fullName>
    </recommendedName>
</protein>
<dbReference type="GO" id="GO:0000278">
    <property type="term" value="P:mitotic cell cycle"/>
    <property type="evidence" value="ECO:0007669"/>
    <property type="project" value="TreeGrafter"/>
</dbReference>
<organism evidence="2 3">
    <name type="scientific">Penicillium chermesinum</name>
    <dbReference type="NCBI Taxonomy" id="63820"/>
    <lineage>
        <taxon>Eukaryota</taxon>
        <taxon>Fungi</taxon>
        <taxon>Dikarya</taxon>
        <taxon>Ascomycota</taxon>
        <taxon>Pezizomycotina</taxon>
        <taxon>Eurotiomycetes</taxon>
        <taxon>Eurotiomycetidae</taxon>
        <taxon>Eurotiales</taxon>
        <taxon>Aspergillaceae</taxon>
        <taxon>Penicillium</taxon>
    </lineage>
</organism>
<name>A0A9W9TJX9_9EURO</name>
<gene>
    <name evidence="2" type="ORF">N7468_006529</name>
</gene>
<feature type="compositionally biased region" description="Low complexity" evidence="1">
    <location>
        <begin position="489"/>
        <end position="503"/>
    </location>
</feature>
<evidence type="ECO:0000313" key="3">
    <source>
        <dbReference type="Proteomes" id="UP001150941"/>
    </source>
</evidence>
<dbReference type="GeneID" id="83203128"/>
<feature type="compositionally biased region" description="Basic and acidic residues" evidence="1">
    <location>
        <begin position="999"/>
        <end position="1010"/>
    </location>
</feature>
<feature type="compositionally biased region" description="Low complexity" evidence="1">
    <location>
        <begin position="945"/>
        <end position="958"/>
    </location>
</feature>
<dbReference type="Proteomes" id="UP001150941">
    <property type="component" value="Unassembled WGS sequence"/>
</dbReference>
<feature type="region of interest" description="Disordered" evidence="1">
    <location>
        <begin position="638"/>
        <end position="690"/>
    </location>
</feature>
<feature type="region of interest" description="Disordered" evidence="1">
    <location>
        <begin position="432"/>
        <end position="598"/>
    </location>
</feature>
<feature type="region of interest" description="Disordered" evidence="1">
    <location>
        <begin position="708"/>
        <end position="818"/>
    </location>
</feature>
<accession>A0A9W9TJX9</accession>
<feature type="region of interest" description="Disordered" evidence="1">
    <location>
        <begin position="1359"/>
        <end position="1418"/>
    </location>
</feature>
<dbReference type="CDD" id="cd17716">
    <property type="entry name" value="BRCT_microcephalin_rpt1"/>
    <property type="match status" value="1"/>
</dbReference>
<dbReference type="Gene3D" id="3.40.50.10190">
    <property type="entry name" value="BRCT domain"/>
    <property type="match status" value="1"/>
</dbReference>
<feature type="compositionally biased region" description="Acidic residues" evidence="1">
    <location>
        <begin position="744"/>
        <end position="756"/>
    </location>
</feature>
<dbReference type="PANTHER" id="PTHR14625">
    <property type="entry name" value="MICROCEPHALIN"/>
    <property type="match status" value="1"/>
</dbReference>
<feature type="compositionally biased region" description="Polar residues" evidence="1">
    <location>
        <begin position="1359"/>
        <end position="1379"/>
    </location>
</feature>
<feature type="compositionally biased region" description="Acidic residues" evidence="1">
    <location>
        <begin position="638"/>
        <end position="669"/>
    </location>
</feature>
<dbReference type="RefSeq" id="XP_058328715.1">
    <property type="nucleotide sequence ID" value="XM_058475825.1"/>
</dbReference>
<feature type="compositionally biased region" description="Acidic residues" evidence="1">
    <location>
        <begin position="580"/>
        <end position="594"/>
    </location>
</feature>
<feature type="compositionally biased region" description="Basic and acidic residues" evidence="1">
    <location>
        <begin position="112"/>
        <end position="122"/>
    </location>
</feature>
<feature type="compositionally biased region" description="Pro residues" evidence="1">
    <location>
        <begin position="791"/>
        <end position="800"/>
    </location>
</feature>
<dbReference type="InterPro" id="IPR036420">
    <property type="entry name" value="BRCT_dom_sf"/>
</dbReference>
<keyword evidence="3" id="KW-1185">Reference proteome</keyword>
<feature type="compositionally biased region" description="Low complexity" evidence="1">
    <location>
        <begin position="79"/>
        <end position="111"/>
    </location>
</feature>
<dbReference type="EMBL" id="JAPQKS010000005">
    <property type="protein sequence ID" value="KAJ5225304.1"/>
    <property type="molecule type" value="Genomic_DNA"/>
</dbReference>
<feature type="compositionally biased region" description="Polar residues" evidence="1">
    <location>
        <begin position="767"/>
        <end position="779"/>
    </location>
</feature>
<feature type="compositionally biased region" description="Polar residues" evidence="1">
    <location>
        <begin position="185"/>
        <end position="195"/>
    </location>
</feature>
<evidence type="ECO:0000313" key="2">
    <source>
        <dbReference type="EMBL" id="KAJ5225304.1"/>
    </source>
</evidence>
<evidence type="ECO:0000256" key="1">
    <source>
        <dbReference type="SAM" id="MobiDB-lite"/>
    </source>
</evidence>
<dbReference type="PANTHER" id="PTHR14625:SF3">
    <property type="entry name" value="MICROCEPHALIN"/>
    <property type="match status" value="1"/>
</dbReference>
<feature type="region of interest" description="Disordered" evidence="1">
    <location>
        <begin position="1300"/>
        <end position="1329"/>
    </location>
</feature>
<dbReference type="InterPro" id="IPR017956">
    <property type="entry name" value="AT_hook_DNA-bd_motif"/>
</dbReference>
<dbReference type="OrthoDB" id="2384350at2759"/>
<feature type="compositionally biased region" description="Basic and acidic residues" evidence="1">
    <location>
        <begin position="529"/>
        <end position="540"/>
    </location>
</feature>
<comment type="caution">
    <text evidence="2">The sequence shown here is derived from an EMBL/GenBank/DDBJ whole genome shotgun (WGS) entry which is preliminary data.</text>
</comment>
<feature type="region of interest" description="Disordered" evidence="1">
    <location>
        <begin position="876"/>
        <end position="1137"/>
    </location>
</feature>
<feature type="compositionally biased region" description="Polar residues" evidence="1">
    <location>
        <begin position="452"/>
        <end position="463"/>
    </location>
</feature>
<dbReference type="GO" id="GO:0003677">
    <property type="term" value="F:DNA binding"/>
    <property type="evidence" value="ECO:0007669"/>
    <property type="project" value="InterPro"/>
</dbReference>
<evidence type="ECO:0008006" key="4">
    <source>
        <dbReference type="Google" id="ProtNLM"/>
    </source>
</evidence>
<feature type="compositionally biased region" description="Polar residues" evidence="1">
    <location>
        <begin position="207"/>
        <end position="216"/>
    </location>
</feature>
<feature type="region of interest" description="Disordered" evidence="1">
    <location>
        <begin position="1"/>
        <end position="370"/>
    </location>
</feature>
<reference evidence="2" key="1">
    <citation type="submission" date="2022-11" db="EMBL/GenBank/DDBJ databases">
        <authorList>
            <person name="Petersen C."/>
        </authorList>
    </citation>
    <scope>NUCLEOTIDE SEQUENCE</scope>
    <source>
        <strain evidence="2">IBT 19713</strain>
    </source>
</reference>
<dbReference type="SMART" id="SM00384">
    <property type="entry name" value="AT_hook"/>
    <property type="match status" value="3"/>
</dbReference>
<sequence length="1418" mass="153689">MARAAVLPPSPVKRGARTAPRTTTKTTEAKTAAAPRNVVRPNHLASLNSADSDDTDDELGMMMEDADKQAKPRGRPAGRAVTKPVAPKAATARTKKATAAAAAAAAAVVAETADKDKAEPVKKRVGRPRKNATPEPTKSAAGATKTRGRPKAEPAAKKPATTRKATRATNKSTESTDEADPTHIVINTNSTTMRSNLLRGPAKKKTVTFQGVSNSDSEAEESSASAAGRRKAPGRAGLGATPMRKATSATRGRKPGAKKDMPQPLSPKKTKQMAKSLGIYTESEDEEDELSVAKADPKSPVGLVVHSPVKHTEGSGLSSPVRRINFTPNKASRQLDENGELKVPTPKHGSSTIGLGSPVRKINFTPNRSQNTVVDNGHLALPLGSSFDFSNSMMMSSPARRPEVSPFKFSIMDTPSRNRLFREELETGYASDLFQGPTSPLKMSPKKGKLGSSFQSPAKTATPSFKPKASLIQSPAKRIASPFKSSLFAKSPAPTKAPSPTQADTENLSGSVIRHRLSFHNDEEEPADDHELSMVEEVARDIFGIELSSSQQSAHKDKSAQPESGPESGLEPQPEPLALSDDDIDMEPEQEEYDGQTVDEKLDALQAEIQREPDDFGTLCFNNMEALQKPFEPLSLENLEDEEVDEHVEEEINDVEQDDAIESEPEDKDDFCSRRSSPLSPAHEDANVVPDFSPTLDLAAFDALVEPSSPAPVHGTIEIDAPEQYEAHVEESVVHQALGARDDYEIEEPETEDDHSDTEATPVHADFSSSIEARSQTPEESGEHEDSPLPGDTPPTPPVPGTSSSIGREASVKSNGRMFDFNTEDARFDYENSPFEFTESDIPTPAPPSLKGTPHTRRRSNFNVDMAFTPLVNQLSSWQTNTPKAREGRPRRRGVFSLVGPLDQPGETHIPDEGKVSYPDLSRPSLANTPRLFAELPLQPRSNESSPAPAFDSPASSPLLEADDDMIDSPTKNEIFEDNEPVSPGEQSRFSLPGSVAESNDKPLEEENKENSPAPPCPPSHTRQINAEQPPHRSYRFKGSFERGGRGISSEDASKARSLIDSYLSNPRKPISFPRNDSAPVLSPPKTQVDRSPSPKRRCSVARRSSVRSSMMPPPRSPSVASSPAKTSRRKSSVNKEKQVLNGAVVHVNVHTTEGEDASGIFVELLQQMGARCVKSWSWNPRSSASPVDGQDPMHTHAKIGITHVVYKDGGLRTLEKVKHAGGLVKCVGVGWRESKWLDETPYTVDSTIIPRGGANRRKSMEPRALSNVNGTLVHVAEPSTPSASGRRCGADWGAMESFRKITPPTPRAGEAPSTPTERSTDRYHVPATPGYNFDNLDAMGMSPATPYFLSNRSKLVQQSCPPKQSNRGLFPSSNTSKKLSFEDEDEDVGRRKQRAMMEAARRKSLFHKPAVASPLAR</sequence>
<proteinExistence type="predicted"/>
<feature type="compositionally biased region" description="Low complexity" evidence="1">
    <location>
        <begin position="1102"/>
        <end position="1111"/>
    </location>
</feature>
<dbReference type="InterPro" id="IPR022047">
    <property type="entry name" value="Microcephalin-like"/>
</dbReference>
<reference evidence="2" key="2">
    <citation type="journal article" date="2023" name="IMA Fungus">
        <title>Comparative genomic study of the Penicillium genus elucidates a diverse pangenome and 15 lateral gene transfer events.</title>
        <authorList>
            <person name="Petersen C."/>
            <person name="Sorensen T."/>
            <person name="Nielsen M.R."/>
            <person name="Sondergaard T.E."/>
            <person name="Sorensen J.L."/>
            <person name="Fitzpatrick D.A."/>
            <person name="Frisvad J.C."/>
            <person name="Nielsen K.L."/>
        </authorList>
    </citation>
    <scope>NUCLEOTIDE SEQUENCE</scope>
    <source>
        <strain evidence="2">IBT 19713</strain>
    </source>
</reference>
<feature type="region of interest" description="Disordered" evidence="1">
    <location>
        <begin position="835"/>
        <end position="858"/>
    </location>
</feature>
<dbReference type="SUPFAM" id="SSF52113">
    <property type="entry name" value="BRCT domain"/>
    <property type="match status" value="1"/>
</dbReference>